<dbReference type="AlphaFoldDB" id="A0ABD5P453"/>
<protein>
    <recommendedName>
        <fullName evidence="4">Histidine kinase</fullName>
    </recommendedName>
</protein>
<keyword evidence="1" id="KW-1133">Transmembrane helix</keyword>
<dbReference type="RefSeq" id="WP_246974785.1">
    <property type="nucleotide sequence ID" value="NZ_JBHSDJ010000129.1"/>
</dbReference>
<name>A0ABD5P453_9EURY</name>
<proteinExistence type="predicted"/>
<sequence length="84" mass="8712">MTDLDYYDKILLGITGSVLGGVVLGAVSSLAIHVGAFLGALVATLFVYAGAFRNPPLPETQATVKAAVVVWHVVLLVTAFVILS</sequence>
<evidence type="ECO:0000256" key="1">
    <source>
        <dbReference type="SAM" id="Phobius"/>
    </source>
</evidence>
<feature type="transmembrane region" description="Helical" evidence="1">
    <location>
        <begin position="34"/>
        <end position="52"/>
    </location>
</feature>
<keyword evidence="1" id="KW-0812">Transmembrane</keyword>
<feature type="transmembrane region" description="Helical" evidence="1">
    <location>
        <begin position="64"/>
        <end position="83"/>
    </location>
</feature>
<dbReference type="InterPro" id="IPR058328">
    <property type="entry name" value="DUF8015"/>
</dbReference>
<dbReference type="EMBL" id="JBHSDJ010000129">
    <property type="protein sequence ID" value="MFC4248966.1"/>
    <property type="molecule type" value="Genomic_DNA"/>
</dbReference>
<evidence type="ECO:0000313" key="2">
    <source>
        <dbReference type="EMBL" id="MFC4248966.1"/>
    </source>
</evidence>
<dbReference type="Proteomes" id="UP001595821">
    <property type="component" value="Unassembled WGS sequence"/>
</dbReference>
<accession>A0ABD5P453</accession>
<feature type="transmembrane region" description="Helical" evidence="1">
    <location>
        <begin position="6"/>
        <end position="27"/>
    </location>
</feature>
<reference evidence="2 3" key="1">
    <citation type="journal article" date="2014" name="Int. J. Syst. Evol. Microbiol.">
        <title>Complete genome sequence of Corynebacterium casei LMG S-19264T (=DSM 44701T), isolated from a smear-ripened cheese.</title>
        <authorList>
            <consortium name="US DOE Joint Genome Institute (JGI-PGF)"/>
            <person name="Walter F."/>
            <person name="Albersmeier A."/>
            <person name="Kalinowski J."/>
            <person name="Ruckert C."/>
        </authorList>
    </citation>
    <scope>NUCLEOTIDE SEQUENCE [LARGE SCALE GENOMIC DNA]</scope>
    <source>
        <strain evidence="2 3">IBRC-M 10912</strain>
    </source>
</reference>
<comment type="caution">
    <text evidence="2">The sequence shown here is derived from an EMBL/GenBank/DDBJ whole genome shotgun (WGS) entry which is preliminary data.</text>
</comment>
<keyword evidence="1" id="KW-0472">Membrane</keyword>
<gene>
    <name evidence="2" type="ORF">ACFOZ7_18895</name>
</gene>
<dbReference type="Pfam" id="PF26047">
    <property type="entry name" value="DUF8015"/>
    <property type="match status" value="1"/>
</dbReference>
<organism evidence="2 3">
    <name type="scientific">Natribaculum luteum</name>
    <dbReference type="NCBI Taxonomy" id="1586232"/>
    <lineage>
        <taxon>Archaea</taxon>
        <taxon>Methanobacteriati</taxon>
        <taxon>Methanobacteriota</taxon>
        <taxon>Stenosarchaea group</taxon>
        <taxon>Halobacteria</taxon>
        <taxon>Halobacteriales</taxon>
        <taxon>Natrialbaceae</taxon>
        <taxon>Natribaculum</taxon>
    </lineage>
</organism>
<evidence type="ECO:0008006" key="4">
    <source>
        <dbReference type="Google" id="ProtNLM"/>
    </source>
</evidence>
<evidence type="ECO:0000313" key="3">
    <source>
        <dbReference type="Proteomes" id="UP001595821"/>
    </source>
</evidence>